<organism evidence="2 3">
    <name type="scientific">Habropoda laboriosa</name>
    <dbReference type="NCBI Taxonomy" id="597456"/>
    <lineage>
        <taxon>Eukaryota</taxon>
        <taxon>Metazoa</taxon>
        <taxon>Ecdysozoa</taxon>
        <taxon>Arthropoda</taxon>
        <taxon>Hexapoda</taxon>
        <taxon>Insecta</taxon>
        <taxon>Pterygota</taxon>
        <taxon>Neoptera</taxon>
        <taxon>Endopterygota</taxon>
        <taxon>Hymenoptera</taxon>
        <taxon>Apocrita</taxon>
        <taxon>Aculeata</taxon>
        <taxon>Apoidea</taxon>
        <taxon>Anthophila</taxon>
        <taxon>Apidae</taxon>
        <taxon>Habropoda</taxon>
    </lineage>
</organism>
<reference evidence="2 3" key="1">
    <citation type="submission" date="2015-07" db="EMBL/GenBank/DDBJ databases">
        <title>The genome of Habropoda laboriosa.</title>
        <authorList>
            <person name="Pan H."/>
            <person name="Kapheim K."/>
        </authorList>
    </citation>
    <scope>NUCLEOTIDE SEQUENCE [LARGE SCALE GENOMIC DNA]</scope>
    <source>
        <strain evidence="2">0110345459</strain>
    </source>
</reference>
<keyword evidence="1" id="KW-1133">Transmembrane helix</keyword>
<dbReference type="EMBL" id="KQ414643">
    <property type="protein sequence ID" value="KOC66647.1"/>
    <property type="molecule type" value="Genomic_DNA"/>
</dbReference>
<feature type="non-terminal residue" evidence="2">
    <location>
        <position position="1"/>
    </location>
</feature>
<accession>A0A0L7R6Y5</accession>
<dbReference type="AlphaFoldDB" id="A0A0L7R6Y5"/>
<name>A0A0L7R6Y5_9HYME</name>
<keyword evidence="1" id="KW-0472">Membrane</keyword>
<evidence type="ECO:0000313" key="2">
    <source>
        <dbReference type="EMBL" id="KOC66647.1"/>
    </source>
</evidence>
<keyword evidence="1" id="KW-0812">Transmembrane</keyword>
<dbReference type="Proteomes" id="UP000053825">
    <property type="component" value="Unassembled WGS sequence"/>
</dbReference>
<proteinExistence type="predicted"/>
<evidence type="ECO:0000256" key="1">
    <source>
        <dbReference type="SAM" id="Phobius"/>
    </source>
</evidence>
<feature type="transmembrane region" description="Helical" evidence="1">
    <location>
        <begin position="82"/>
        <end position="102"/>
    </location>
</feature>
<evidence type="ECO:0000313" key="3">
    <source>
        <dbReference type="Proteomes" id="UP000053825"/>
    </source>
</evidence>
<sequence>FRCFEVRYMKWRCTSTVDWSGHLSVPLEGVCGSSSAFVACAGSSACFFPATCVFSGGLACRVLSSSNCFERYSIVFFQVFDLFSQFHIFCWIFFFSVFRFFFF</sequence>
<gene>
    <name evidence="2" type="ORF">WH47_00856</name>
</gene>
<protein>
    <submittedName>
        <fullName evidence="2">Uncharacterized protein</fullName>
    </submittedName>
</protein>
<keyword evidence="3" id="KW-1185">Reference proteome</keyword>